<keyword evidence="7" id="KW-0927">Auxin signaling pathway</keyword>
<dbReference type="PaxDb" id="3847-GLYMA15G18241.1"/>
<dbReference type="GO" id="GO:0005783">
    <property type="term" value="C:endoplasmic reticulum"/>
    <property type="evidence" value="ECO:0000318"/>
    <property type="project" value="GO_Central"/>
</dbReference>
<evidence type="ECO:0000256" key="1">
    <source>
        <dbReference type="ARBA" id="ARBA00004141"/>
    </source>
</evidence>
<feature type="transmembrane region" description="Helical" evidence="8">
    <location>
        <begin position="444"/>
        <end position="466"/>
    </location>
</feature>
<evidence type="ECO:0000256" key="6">
    <source>
        <dbReference type="ARBA" id="ARBA00023136"/>
    </source>
</evidence>
<dbReference type="EnsemblPlants" id="KRH12361">
    <property type="protein sequence ID" value="KRH12361"/>
    <property type="gene ID" value="GLYMA_15G168100"/>
</dbReference>
<dbReference type="Gramene" id="KRH12361">
    <property type="protein sequence ID" value="KRH12361"/>
    <property type="gene ID" value="GLYMA_15G168100"/>
</dbReference>
<keyword evidence="4 8" id="KW-0812">Transmembrane</keyword>
<organism evidence="9">
    <name type="scientific">Glycine max</name>
    <name type="common">Soybean</name>
    <name type="synonym">Glycine hispida</name>
    <dbReference type="NCBI Taxonomy" id="3847"/>
    <lineage>
        <taxon>Eukaryota</taxon>
        <taxon>Viridiplantae</taxon>
        <taxon>Streptophyta</taxon>
        <taxon>Embryophyta</taxon>
        <taxon>Tracheophyta</taxon>
        <taxon>Spermatophyta</taxon>
        <taxon>Magnoliopsida</taxon>
        <taxon>eudicotyledons</taxon>
        <taxon>Gunneridae</taxon>
        <taxon>Pentapetalae</taxon>
        <taxon>rosids</taxon>
        <taxon>fabids</taxon>
        <taxon>Fabales</taxon>
        <taxon>Fabaceae</taxon>
        <taxon>Papilionoideae</taxon>
        <taxon>50 kb inversion clade</taxon>
        <taxon>NPAAA clade</taxon>
        <taxon>indigoferoid/millettioid clade</taxon>
        <taxon>Phaseoleae</taxon>
        <taxon>Glycine</taxon>
        <taxon>Glycine subgen. Soja</taxon>
    </lineage>
</organism>
<evidence type="ECO:0000256" key="8">
    <source>
        <dbReference type="SAM" id="Phobius"/>
    </source>
</evidence>
<dbReference type="InterPro" id="IPR004776">
    <property type="entry name" value="Mem_transp_PIN-like"/>
</dbReference>
<reference evidence="9" key="3">
    <citation type="submission" date="2018-07" db="EMBL/GenBank/DDBJ databases">
        <title>WGS assembly of Glycine max.</title>
        <authorList>
            <person name="Schmutz J."/>
            <person name="Cannon S."/>
            <person name="Schlueter J."/>
            <person name="Ma J."/>
            <person name="Mitros T."/>
            <person name="Nelson W."/>
            <person name="Hyten D."/>
            <person name="Song Q."/>
            <person name="Thelen J."/>
            <person name="Cheng J."/>
            <person name="Xu D."/>
            <person name="Hellsten U."/>
            <person name="May G."/>
            <person name="Yu Y."/>
            <person name="Sakurai T."/>
            <person name="Umezawa T."/>
            <person name="Bhattacharyya M."/>
            <person name="Sandhu D."/>
            <person name="Valliyodan B."/>
            <person name="Lindquist E."/>
            <person name="Peto M."/>
            <person name="Grant D."/>
            <person name="Shu S."/>
            <person name="Goodstein D."/>
            <person name="Barry K."/>
            <person name="Futrell-Griggs M."/>
            <person name="Abernathy B."/>
            <person name="Du J."/>
            <person name="Tian Z."/>
            <person name="Zhu L."/>
            <person name="Gill N."/>
            <person name="Joshi T."/>
            <person name="Libault M."/>
            <person name="Sethuraman A."/>
            <person name="Zhang X."/>
            <person name="Shinozaki K."/>
            <person name="Nguyen H."/>
            <person name="Wing R."/>
            <person name="Cregan P."/>
            <person name="Specht J."/>
            <person name="Grimwood J."/>
            <person name="Rokhsar D."/>
            <person name="Stacey G."/>
            <person name="Shoemaker R."/>
            <person name="Jackson S."/>
        </authorList>
    </citation>
    <scope>NUCLEOTIDE SEQUENCE</scope>
    <source>
        <tissue evidence="9">Callus</tissue>
    </source>
</reference>
<comment type="subcellular location">
    <subcellularLocation>
        <location evidence="1">Membrane</location>
        <topology evidence="1">Multi-pass membrane protein</topology>
    </subcellularLocation>
</comment>
<keyword evidence="3" id="KW-0813">Transport</keyword>
<dbReference type="InParanoid" id="K7MBW3"/>
<dbReference type="GO" id="GO:0009926">
    <property type="term" value="P:auxin polar transport"/>
    <property type="evidence" value="ECO:0000318"/>
    <property type="project" value="GO_Central"/>
</dbReference>
<dbReference type="EMBL" id="CM000848">
    <property type="protein sequence ID" value="KRH12361.1"/>
    <property type="molecule type" value="Genomic_DNA"/>
</dbReference>
<dbReference type="AlphaFoldDB" id="K7MBW3"/>
<keyword evidence="6 8" id="KW-0472">Membrane</keyword>
<evidence type="ECO:0000256" key="7">
    <source>
        <dbReference type="ARBA" id="ARBA00023294"/>
    </source>
</evidence>
<feature type="transmembrane region" description="Helical" evidence="8">
    <location>
        <begin position="378"/>
        <end position="397"/>
    </location>
</feature>
<evidence type="ECO:0000256" key="4">
    <source>
        <dbReference type="ARBA" id="ARBA00022692"/>
    </source>
</evidence>
<evidence type="ECO:0000313" key="11">
    <source>
        <dbReference type="Proteomes" id="UP000008827"/>
    </source>
</evidence>
<dbReference type="Proteomes" id="UP000008827">
    <property type="component" value="Chromosome 15"/>
</dbReference>
<sequence>MIKGKDIYEVVAALVPLYVALILGYGSVHWWKIFTPEHTLPFHFISSNNPYTMNFRFLAADSLQKFVILVALFLCTTFTKWGSIDWSITLFSLSTLPKHSSWGGAKLFISNQFPKTADAISTLRVDSNVGSLNGREPLQTDAEIAEDGQLHVIVRNMSRSTSMVSPRTSNLTGVEIFSVTSSREVPSQRASSGASGFEEWMMLNNNKHEKRFSRSKNTVSDDLVISPSPKPIKFLGSNSGGQRNKDMKNGATINKDKGLHVFVWSSTSSPTSDVNYTKHGVNRVGSADFGTIESSKVVDLYHTKLLPQKMMGVCPYFAYFNVILDVDITLLSCTDLIEYLKYHFNMNLIRNPNTWASVLGLVWWNIKTPTIVAKSIKIMSNTGLGMAMFTLAMLLGAPSMSPISLVTGFLVGPTMILATSKVMGIHGVHLHITIVQNIILHTDILNTAAIFGMVVALPITIIYSALLEL</sequence>
<feature type="transmembrane region" description="Helical" evidence="8">
    <location>
        <begin position="63"/>
        <end position="82"/>
    </location>
</feature>
<keyword evidence="11" id="KW-1185">Reference proteome</keyword>
<evidence type="ECO:0000256" key="5">
    <source>
        <dbReference type="ARBA" id="ARBA00022989"/>
    </source>
</evidence>
<dbReference type="HOGENOM" id="CLU_019285_1_1_1"/>
<comment type="similarity">
    <text evidence="2">Belongs to the auxin efflux carrier (TC 2.A.69.1) family.</text>
</comment>
<accession>K7MBW3</accession>
<dbReference type="eggNOG" id="ENOG502QV64">
    <property type="taxonomic scope" value="Eukaryota"/>
</dbReference>
<gene>
    <name evidence="9" type="ORF">GLYMA_15G168100</name>
</gene>
<dbReference type="GO" id="GO:0010315">
    <property type="term" value="P:auxin export across the plasma membrane"/>
    <property type="evidence" value="ECO:0000318"/>
    <property type="project" value="GO_Central"/>
</dbReference>
<dbReference type="PANTHER" id="PTHR31752">
    <property type="entry name" value="AUXIN EFFLUX CARRIER COMPONENT 1B-RELATED"/>
    <property type="match status" value="1"/>
</dbReference>
<evidence type="ECO:0000256" key="2">
    <source>
        <dbReference type="ARBA" id="ARBA00009177"/>
    </source>
</evidence>
<name>K7MBW3_SOYBN</name>
<evidence type="ECO:0008006" key="12">
    <source>
        <dbReference type="Google" id="ProtNLM"/>
    </source>
</evidence>
<evidence type="ECO:0000313" key="9">
    <source>
        <dbReference type="EMBL" id="KRH12361.1"/>
    </source>
</evidence>
<dbReference type="Pfam" id="PF03547">
    <property type="entry name" value="Mem_trans"/>
    <property type="match status" value="2"/>
</dbReference>
<dbReference type="GO" id="GO:0010329">
    <property type="term" value="F:auxin efflux transmembrane transporter activity"/>
    <property type="evidence" value="ECO:0000318"/>
    <property type="project" value="GO_Central"/>
</dbReference>
<feature type="transmembrane region" description="Helical" evidence="8">
    <location>
        <begin position="403"/>
        <end position="423"/>
    </location>
</feature>
<protein>
    <recommendedName>
        <fullName evidence="12">Auxin efflux carrier component</fullName>
    </recommendedName>
</protein>
<reference evidence="9 10" key="1">
    <citation type="journal article" date="2010" name="Nature">
        <title>Genome sequence of the palaeopolyploid soybean.</title>
        <authorList>
            <person name="Schmutz J."/>
            <person name="Cannon S.B."/>
            <person name="Schlueter J."/>
            <person name="Ma J."/>
            <person name="Mitros T."/>
            <person name="Nelson W."/>
            <person name="Hyten D.L."/>
            <person name="Song Q."/>
            <person name="Thelen J.J."/>
            <person name="Cheng J."/>
            <person name="Xu D."/>
            <person name="Hellsten U."/>
            <person name="May G.D."/>
            <person name="Yu Y."/>
            <person name="Sakurai T."/>
            <person name="Umezawa T."/>
            <person name="Bhattacharyya M.K."/>
            <person name="Sandhu D."/>
            <person name="Valliyodan B."/>
            <person name="Lindquist E."/>
            <person name="Peto M."/>
            <person name="Grant D."/>
            <person name="Shu S."/>
            <person name="Goodstein D."/>
            <person name="Barry K."/>
            <person name="Futrell-Griggs M."/>
            <person name="Abernathy B."/>
            <person name="Du J."/>
            <person name="Tian Z."/>
            <person name="Zhu L."/>
            <person name="Gill N."/>
            <person name="Joshi T."/>
            <person name="Libault M."/>
            <person name="Sethuraman A."/>
            <person name="Zhang X.-C."/>
            <person name="Shinozaki K."/>
            <person name="Nguyen H.T."/>
            <person name="Wing R.A."/>
            <person name="Cregan P."/>
            <person name="Specht J."/>
            <person name="Grimwood J."/>
            <person name="Rokhsar D."/>
            <person name="Stacey G."/>
            <person name="Shoemaker R.C."/>
            <person name="Jackson S.A."/>
        </authorList>
    </citation>
    <scope>NUCLEOTIDE SEQUENCE</scope>
    <source>
        <strain evidence="10">cv. Williams 82</strain>
        <tissue evidence="9">Callus</tissue>
    </source>
</reference>
<reference evidence="10" key="2">
    <citation type="submission" date="2018-02" db="UniProtKB">
        <authorList>
            <consortium name="EnsemblPlants"/>
        </authorList>
    </citation>
    <scope>IDENTIFICATION</scope>
    <source>
        <strain evidence="10">Williams 82</strain>
    </source>
</reference>
<dbReference type="GO" id="GO:0005886">
    <property type="term" value="C:plasma membrane"/>
    <property type="evidence" value="ECO:0000318"/>
    <property type="project" value="GO_Central"/>
</dbReference>
<evidence type="ECO:0000313" key="10">
    <source>
        <dbReference type="EnsemblPlants" id="KRH12361"/>
    </source>
</evidence>
<dbReference type="InterPro" id="IPR051107">
    <property type="entry name" value="Auxin_Efflux_Carrier"/>
</dbReference>
<feature type="transmembrane region" description="Helical" evidence="8">
    <location>
        <begin position="7"/>
        <end position="31"/>
    </location>
</feature>
<dbReference type="PANTHER" id="PTHR31752:SF4">
    <property type="entry name" value="AUXIN EFFLUX CARRIER COMPONENT 2"/>
    <property type="match status" value="1"/>
</dbReference>
<keyword evidence="5 8" id="KW-1133">Transmembrane helix</keyword>
<proteinExistence type="inferred from homology"/>
<evidence type="ECO:0000256" key="3">
    <source>
        <dbReference type="ARBA" id="ARBA00022448"/>
    </source>
</evidence>
<dbReference type="GO" id="GO:0009734">
    <property type="term" value="P:auxin-activated signaling pathway"/>
    <property type="evidence" value="ECO:0007669"/>
    <property type="project" value="UniProtKB-KW"/>
</dbReference>